<reference evidence="4" key="1">
    <citation type="journal article" date="2021" name="Proc. Natl. Acad. Sci. U.S.A.">
        <title>A Catalog of Tens of Thousands of Viruses from Human Metagenomes Reveals Hidden Associations with Chronic Diseases.</title>
        <authorList>
            <person name="Tisza M.J."/>
            <person name="Buck C.B."/>
        </authorList>
    </citation>
    <scope>NUCLEOTIDE SEQUENCE</scope>
    <source>
        <strain evidence="4">CtHP32</strain>
    </source>
</reference>
<name>A0A8S5LFT9_9CAUD</name>
<evidence type="ECO:0000256" key="2">
    <source>
        <dbReference type="SAM" id="Phobius"/>
    </source>
</evidence>
<organism evidence="4">
    <name type="scientific">Myoviridae sp. ctHP32</name>
    <dbReference type="NCBI Taxonomy" id="2823539"/>
    <lineage>
        <taxon>Viruses</taxon>
        <taxon>Duplodnaviria</taxon>
        <taxon>Heunggongvirae</taxon>
        <taxon>Uroviricota</taxon>
        <taxon>Caudoviricetes</taxon>
    </lineage>
</organism>
<feature type="domain" description="Tape measure protein N-terminal" evidence="3">
    <location>
        <begin position="82"/>
        <end position="268"/>
    </location>
</feature>
<dbReference type="NCBIfam" id="TIGR02675">
    <property type="entry name" value="tape_meas_nterm"/>
    <property type="match status" value="1"/>
</dbReference>
<evidence type="ECO:0000256" key="1">
    <source>
        <dbReference type="ARBA" id="ARBA00022465"/>
    </source>
</evidence>
<dbReference type="SUPFAM" id="SSF58104">
    <property type="entry name" value="Methyl-accepting chemotaxis protein (MCP) signaling domain"/>
    <property type="match status" value="1"/>
</dbReference>
<evidence type="ECO:0000259" key="3">
    <source>
        <dbReference type="Pfam" id="PF20155"/>
    </source>
</evidence>
<dbReference type="Pfam" id="PF20155">
    <property type="entry name" value="TMP_3"/>
    <property type="match status" value="1"/>
</dbReference>
<keyword evidence="2" id="KW-1133">Transmembrane helix</keyword>
<keyword evidence="2" id="KW-0472">Membrane</keyword>
<accession>A0A8S5LFT9</accession>
<sequence length="621" mass="64212">MATIQEELVLVDKFSTPFTRFNQMAETASGKLTKAQASAAGAATAQATYNSAMQSGTVAAGGLTGALQSLIGAYAGIQGVRALIGLSDEMSQTSARLDRVNAQFGTAVDLNEMIYQSAQASRGAYQQTADLVGKLGTLAPDAFSGPEELVSFAEQINKQYVLAGTSAEGAAAATLQLTQALSSGTLRGEELNSVLEQAPTIVQSIGDYLGKTTGEIRELASEGQITSEVVKAAILSAAEETNAAFDEMPVTWAQRWTMMKNTALQAIQPVLNGLGWMADNIEIIGPLVLGLGAAFGIFKVAASWTTIATAATTAFTTATNFLSIGLGVLSGNSAAASTAVLTFNSALMASPITWFVGILAVLVGAVYAGVAAFNALTGSSVSATGVLTGFVGGGLAIVGNGFIFLWNTIGSFANFLGNIFINPVAAVENLFLDMVANVLEAVKSLASGIEGIAGVIGVDLGWSDAIDEGLSKVRNRQNILKSESGLRDFAAPIDYIDVSAAGSSAYQWGANLFGGSSSTSGFDWEALADEANASLGNISGDVSSINKSTTLANEDIKSLVDMAERRYVNNINLSTQAPVIQIQGQNTGNTAEDRRALADTIKMMLVEQRASASLRSTARVS</sequence>
<protein>
    <submittedName>
        <fullName evidence="4">Tail tape measure</fullName>
    </submittedName>
</protein>
<keyword evidence="2" id="KW-0812">Transmembrane</keyword>
<keyword evidence="1" id="KW-1245">Viral tail assembly</keyword>
<proteinExistence type="predicted"/>
<dbReference type="GO" id="GO:0098003">
    <property type="term" value="P:viral tail assembly"/>
    <property type="evidence" value="ECO:0007669"/>
    <property type="project" value="UniProtKB-KW"/>
</dbReference>
<feature type="transmembrane region" description="Helical" evidence="2">
    <location>
        <begin position="385"/>
        <end position="406"/>
    </location>
</feature>
<feature type="transmembrane region" description="Helical" evidence="2">
    <location>
        <begin position="352"/>
        <end position="373"/>
    </location>
</feature>
<dbReference type="EMBL" id="BK014710">
    <property type="protein sequence ID" value="DAD68808.1"/>
    <property type="molecule type" value="Genomic_DNA"/>
</dbReference>
<keyword evidence="1" id="KW-1188">Viral release from host cell</keyword>
<dbReference type="InterPro" id="IPR013491">
    <property type="entry name" value="Tape_meas_N"/>
</dbReference>
<evidence type="ECO:0000313" key="4">
    <source>
        <dbReference type="EMBL" id="DAD68808.1"/>
    </source>
</evidence>